<evidence type="ECO:0000313" key="4">
    <source>
        <dbReference type="Proteomes" id="UP000291084"/>
    </source>
</evidence>
<dbReference type="InterPro" id="IPR050905">
    <property type="entry name" value="Plant_NBS-LRR"/>
</dbReference>
<evidence type="ECO:0000259" key="2">
    <source>
        <dbReference type="Pfam" id="PF23247"/>
    </source>
</evidence>
<reference evidence="3 4" key="1">
    <citation type="journal article" date="2015" name="Sci. Rep.">
        <title>The power of single molecule real-time sequencing technology in the de novo assembly of a eukaryotic genome.</title>
        <authorList>
            <person name="Sakai H."/>
            <person name="Naito K."/>
            <person name="Ogiso-Tanaka E."/>
            <person name="Takahashi Y."/>
            <person name="Iseki K."/>
            <person name="Muto C."/>
            <person name="Satou K."/>
            <person name="Teruya K."/>
            <person name="Shiroma A."/>
            <person name="Shimoji M."/>
            <person name="Hirano T."/>
            <person name="Itoh T."/>
            <person name="Kaga A."/>
            <person name="Tomooka N."/>
        </authorList>
    </citation>
    <scope>NUCLEOTIDE SEQUENCE [LARGE SCALE GENOMIC DNA]</scope>
    <source>
        <strain evidence="4">cv. Shumari</strain>
    </source>
</reference>
<keyword evidence="4" id="KW-1185">Reference proteome</keyword>
<protein>
    <recommendedName>
        <fullName evidence="2">Disease resistance protein At4g27190-like leucine-rich repeats domain-containing protein</fullName>
    </recommendedName>
</protein>
<gene>
    <name evidence="3" type="primary">Vigan.04G098700</name>
    <name evidence="3" type="ORF">VIGAN_04098700</name>
</gene>
<proteinExistence type="predicted"/>
<dbReference type="OrthoDB" id="1704964at2759"/>
<dbReference type="AlphaFoldDB" id="A0A0S3RT77"/>
<name>A0A0S3RT77_PHAAN</name>
<dbReference type="EMBL" id="AP015037">
    <property type="protein sequence ID" value="BAT83769.1"/>
    <property type="molecule type" value="Genomic_DNA"/>
</dbReference>
<sequence>MEYLFTFATVQSLVKLETLIINSCESIKEIIKDEKEDGCAEMVFGRLKSIELESLPRLVRFYSGKATLQCSYLKIVMVVKCPSMITFSEGVIKVPMLSGIQTSKDSDLTFHDDLNTTIEKLFHQEIIIDIFGLGL</sequence>
<dbReference type="PANTHER" id="PTHR33463:SF167">
    <property type="entry name" value="PUTATIVE-RELATED"/>
    <property type="match status" value="1"/>
</dbReference>
<dbReference type="Proteomes" id="UP000291084">
    <property type="component" value="Chromosome 4"/>
</dbReference>
<organism evidence="3 4">
    <name type="scientific">Vigna angularis var. angularis</name>
    <dbReference type="NCBI Taxonomy" id="157739"/>
    <lineage>
        <taxon>Eukaryota</taxon>
        <taxon>Viridiplantae</taxon>
        <taxon>Streptophyta</taxon>
        <taxon>Embryophyta</taxon>
        <taxon>Tracheophyta</taxon>
        <taxon>Spermatophyta</taxon>
        <taxon>Magnoliopsida</taxon>
        <taxon>eudicotyledons</taxon>
        <taxon>Gunneridae</taxon>
        <taxon>Pentapetalae</taxon>
        <taxon>rosids</taxon>
        <taxon>fabids</taxon>
        <taxon>Fabales</taxon>
        <taxon>Fabaceae</taxon>
        <taxon>Papilionoideae</taxon>
        <taxon>50 kb inversion clade</taxon>
        <taxon>NPAAA clade</taxon>
        <taxon>indigoferoid/millettioid clade</taxon>
        <taxon>Phaseoleae</taxon>
        <taxon>Vigna</taxon>
    </lineage>
</organism>
<dbReference type="InterPro" id="IPR057135">
    <property type="entry name" value="At4g27190-like_LRR"/>
</dbReference>
<dbReference type="Pfam" id="PF23247">
    <property type="entry name" value="LRR_RPS2"/>
    <property type="match status" value="1"/>
</dbReference>
<dbReference type="PANTHER" id="PTHR33463">
    <property type="entry name" value="NB-ARC DOMAIN-CONTAINING PROTEIN-RELATED"/>
    <property type="match status" value="1"/>
</dbReference>
<accession>A0A0S3RT77</accession>
<keyword evidence="1" id="KW-0611">Plant defense</keyword>
<evidence type="ECO:0000256" key="1">
    <source>
        <dbReference type="ARBA" id="ARBA00022821"/>
    </source>
</evidence>
<evidence type="ECO:0000313" key="3">
    <source>
        <dbReference type="EMBL" id="BAT83769.1"/>
    </source>
</evidence>
<feature type="domain" description="Disease resistance protein At4g27190-like leucine-rich repeats" evidence="2">
    <location>
        <begin position="4"/>
        <end position="86"/>
    </location>
</feature>